<name>A0ABS8DK85_9FIRM</name>
<dbReference type="InterPro" id="IPR032466">
    <property type="entry name" value="Metal_Hydrolase"/>
</dbReference>
<evidence type="ECO:0000313" key="4">
    <source>
        <dbReference type="Proteomes" id="UP001299546"/>
    </source>
</evidence>
<dbReference type="RefSeq" id="WP_066738135.1">
    <property type="nucleotide sequence ID" value="NZ_JAJCIQ010000015.1"/>
</dbReference>
<organism evidence="3 4">
    <name type="scientific">Bariatricus massiliensis</name>
    <dbReference type="NCBI Taxonomy" id="1745713"/>
    <lineage>
        <taxon>Bacteria</taxon>
        <taxon>Bacillati</taxon>
        <taxon>Bacillota</taxon>
        <taxon>Clostridia</taxon>
        <taxon>Lachnospirales</taxon>
        <taxon>Lachnospiraceae</taxon>
        <taxon>Bariatricus</taxon>
    </lineage>
</organism>
<proteinExistence type="predicted"/>
<dbReference type="EMBL" id="JAJCIS010000015">
    <property type="protein sequence ID" value="MCB7388861.1"/>
    <property type="molecule type" value="Genomic_DNA"/>
</dbReference>
<protein>
    <submittedName>
        <fullName evidence="3">Amidohydrolase family protein</fullName>
    </submittedName>
</protein>
<keyword evidence="1" id="KW-0456">Lyase</keyword>
<feature type="domain" description="Amidohydrolase-related" evidence="2">
    <location>
        <begin position="3"/>
        <end position="250"/>
    </location>
</feature>
<dbReference type="PANTHER" id="PTHR21240">
    <property type="entry name" value="2-AMINO-3-CARBOXYLMUCONATE-6-SEMIALDEHYDE DECARBOXYLASE"/>
    <property type="match status" value="1"/>
</dbReference>
<dbReference type="InterPro" id="IPR006680">
    <property type="entry name" value="Amidohydro-rel"/>
</dbReference>
<dbReference type="InterPro" id="IPR032465">
    <property type="entry name" value="ACMSD"/>
</dbReference>
<gene>
    <name evidence="3" type="ORF">LIZ65_16355</name>
</gene>
<evidence type="ECO:0000313" key="3">
    <source>
        <dbReference type="EMBL" id="MCB7388861.1"/>
    </source>
</evidence>
<evidence type="ECO:0000259" key="2">
    <source>
        <dbReference type="Pfam" id="PF04909"/>
    </source>
</evidence>
<comment type="caution">
    <text evidence="3">The sequence shown here is derived from an EMBL/GenBank/DDBJ whole genome shotgun (WGS) entry which is preliminary data.</text>
</comment>
<dbReference type="Proteomes" id="UP001299546">
    <property type="component" value="Unassembled WGS sequence"/>
</dbReference>
<dbReference type="SUPFAM" id="SSF51556">
    <property type="entry name" value="Metallo-dependent hydrolases"/>
    <property type="match status" value="1"/>
</dbReference>
<dbReference type="CDD" id="cd01292">
    <property type="entry name" value="metallo-dependent_hydrolases"/>
    <property type="match status" value="1"/>
</dbReference>
<sequence>MIIDAHCHIGTDVTFDQQTTEEELLDNFRSYGVDGGIVQPYIPRPYIEEFQNIHDRIYRMTKKSPGRIFGMASVNPHFRAEDYERETKRCVQELGFVGIKITPAGHAISPCSKDGMHVFQVARELKVPVMIHTGMGIPFADPIKIQPCAEAFPDVPIVMAHAGANFYTQQAIYVAKTYENVFIEPSGAGIEATCEIIESLGPARVMFSSDVTLQMQTELSKYRDLHRRGILDEEGMEQIMYKTAETVFKLKLSNEERTKI</sequence>
<dbReference type="Gene3D" id="3.20.20.140">
    <property type="entry name" value="Metal-dependent hydrolases"/>
    <property type="match status" value="1"/>
</dbReference>
<keyword evidence="4" id="KW-1185">Reference proteome</keyword>
<accession>A0ABS8DK85</accession>
<reference evidence="3 4" key="1">
    <citation type="submission" date="2021-10" db="EMBL/GenBank/DDBJ databases">
        <title>Collection of gut derived symbiotic bacterial strains cultured from healthy donors.</title>
        <authorList>
            <person name="Lin H."/>
            <person name="Littmann E."/>
            <person name="Kohout C."/>
            <person name="Pamer E.G."/>
        </authorList>
    </citation>
    <scope>NUCLEOTIDE SEQUENCE [LARGE SCALE GENOMIC DNA]</scope>
    <source>
        <strain evidence="3 4">DFI.1.165</strain>
    </source>
</reference>
<dbReference type="Pfam" id="PF04909">
    <property type="entry name" value="Amidohydro_2"/>
    <property type="match status" value="1"/>
</dbReference>
<evidence type="ECO:0000256" key="1">
    <source>
        <dbReference type="ARBA" id="ARBA00023239"/>
    </source>
</evidence>